<name>A0ABX2EEM4_9BURK</name>
<proteinExistence type="predicted"/>
<dbReference type="Proteomes" id="UP000737171">
    <property type="component" value="Unassembled WGS sequence"/>
</dbReference>
<evidence type="ECO:0008006" key="3">
    <source>
        <dbReference type="Google" id="ProtNLM"/>
    </source>
</evidence>
<dbReference type="RefSeq" id="WP_173122148.1">
    <property type="nucleotide sequence ID" value="NZ_JABRWJ010000002.1"/>
</dbReference>
<organism evidence="1 2">
    <name type="scientific">Pseudaquabacterium terrae</name>
    <dbReference type="NCBI Taxonomy" id="2732868"/>
    <lineage>
        <taxon>Bacteria</taxon>
        <taxon>Pseudomonadati</taxon>
        <taxon>Pseudomonadota</taxon>
        <taxon>Betaproteobacteria</taxon>
        <taxon>Burkholderiales</taxon>
        <taxon>Sphaerotilaceae</taxon>
        <taxon>Pseudaquabacterium</taxon>
    </lineage>
</organism>
<evidence type="ECO:0000313" key="1">
    <source>
        <dbReference type="EMBL" id="NRF67063.1"/>
    </source>
</evidence>
<reference evidence="1 2" key="1">
    <citation type="submission" date="2020-05" db="EMBL/GenBank/DDBJ databases">
        <title>Aquincola sp. isolate from soil.</title>
        <authorList>
            <person name="Han J."/>
            <person name="Kim D.-U."/>
        </authorList>
    </citation>
    <scope>NUCLEOTIDE SEQUENCE [LARGE SCALE GENOMIC DNA]</scope>
    <source>
        <strain evidence="1 2">S2</strain>
    </source>
</reference>
<gene>
    <name evidence="1" type="ORF">HLB44_08730</name>
</gene>
<sequence>MRDFEHSTLWRISAFDRLRASEPDGSPTLLPTTLLADLDQLQRDPANDDVLEVVAACLRHREPALLYLAHAPFVWPVTLFPQQWLYHSPHEATTLGDAGELAHLKLIVAERPGVRPPGHWMFERVAAVENYRPLRPLLWTLALQGPRRTLLGEIGGRAAYRLTSGGVGERPSTGGALASAMQRLRQDAASLRDIASWPGMSLERASRLLNALYLTGGLMVTRSHPAARDEPEQPRAPGGRH</sequence>
<keyword evidence="2" id="KW-1185">Reference proteome</keyword>
<protein>
    <recommendedName>
        <fullName evidence="3">DNA-binding protein</fullName>
    </recommendedName>
</protein>
<accession>A0ABX2EEM4</accession>
<evidence type="ECO:0000313" key="2">
    <source>
        <dbReference type="Proteomes" id="UP000737171"/>
    </source>
</evidence>
<dbReference type="EMBL" id="JABRWJ010000002">
    <property type="protein sequence ID" value="NRF67063.1"/>
    <property type="molecule type" value="Genomic_DNA"/>
</dbReference>
<comment type="caution">
    <text evidence="1">The sequence shown here is derived from an EMBL/GenBank/DDBJ whole genome shotgun (WGS) entry which is preliminary data.</text>
</comment>